<reference evidence="4" key="1">
    <citation type="submission" date="2022-03" db="EMBL/GenBank/DDBJ databases">
        <title>Genomic Encyclopedia of Type Strains, Phase III (KMG-III): the genomes of soil and plant-associated and newly described type strains.</title>
        <authorList>
            <person name="Whitman W."/>
        </authorList>
    </citation>
    <scope>NUCLEOTIDE SEQUENCE</scope>
    <source>
        <strain evidence="4">ANL 6-2</strain>
    </source>
</reference>
<keyword evidence="5" id="KW-1185">Reference proteome</keyword>
<feature type="domain" description="Outer membrane protein beta-barrel" evidence="3">
    <location>
        <begin position="13"/>
        <end position="127"/>
    </location>
</feature>
<accession>A0AAE3G2J6</accession>
<protein>
    <recommendedName>
        <fullName evidence="3">Outer membrane protein beta-barrel domain-containing protein</fullName>
    </recommendedName>
</protein>
<keyword evidence="1 2" id="KW-0732">Signal</keyword>
<dbReference type="InterPro" id="IPR011250">
    <property type="entry name" value="OMP/PagP_B-barrel"/>
</dbReference>
<sequence>MTRRSHSLPTSLALTLALLVAAPGMASATGLYGGIGGIYTDFDDVDNDSRFGYRLYGGYDFIRIPALLRLGLEGGYTRTGSFEDGDGNTDRLSNGDAGLQVTLTTLPLVNFHGRAGYEWGDTEGAMFALGGSVSVFPLTRIRAEYQNRNEFDAGMLSLEIRLP</sequence>
<dbReference type="Gene3D" id="2.40.160.20">
    <property type="match status" value="1"/>
</dbReference>
<feature type="signal peptide" evidence="2">
    <location>
        <begin position="1"/>
        <end position="28"/>
    </location>
</feature>
<dbReference type="Proteomes" id="UP001205843">
    <property type="component" value="Unassembled WGS sequence"/>
</dbReference>
<evidence type="ECO:0000259" key="3">
    <source>
        <dbReference type="Pfam" id="PF13505"/>
    </source>
</evidence>
<proteinExistence type="predicted"/>
<name>A0AAE3G2J6_9GAMM</name>
<dbReference type="SUPFAM" id="SSF56925">
    <property type="entry name" value="OMPA-like"/>
    <property type="match status" value="1"/>
</dbReference>
<evidence type="ECO:0000313" key="4">
    <source>
        <dbReference type="EMBL" id="MCP1674650.1"/>
    </source>
</evidence>
<evidence type="ECO:0000256" key="1">
    <source>
        <dbReference type="ARBA" id="ARBA00022729"/>
    </source>
</evidence>
<dbReference type="InterPro" id="IPR027385">
    <property type="entry name" value="Beta-barrel_OMP"/>
</dbReference>
<feature type="chain" id="PRO_5042069435" description="Outer membrane protein beta-barrel domain-containing protein" evidence="2">
    <location>
        <begin position="29"/>
        <end position="163"/>
    </location>
</feature>
<dbReference type="AlphaFoldDB" id="A0AAE3G2J6"/>
<comment type="caution">
    <text evidence="4">The sequence shown here is derived from an EMBL/GenBank/DDBJ whole genome shotgun (WGS) entry which is preliminary data.</text>
</comment>
<dbReference type="EMBL" id="JALJXV010000004">
    <property type="protein sequence ID" value="MCP1674650.1"/>
    <property type="molecule type" value="Genomic_DNA"/>
</dbReference>
<dbReference type="RefSeq" id="WP_253476825.1">
    <property type="nucleotide sequence ID" value="NZ_JALJXV010000004.1"/>
</dbReference>
<evidence type="ECO:0000313" key="5">
    <source>
        <dbReference type="Proteomes" id="UP001205843"/>
    </source>
</evidence>
<dbReference type="Pfam" id="PF13505">
    <property type="entry name" value="OMP_b-brl"/>
    <property type="match status" value="1"/>
</dbReference>
<gene>
    <name evidence="4" type="ORF">J2T57_001788</name>
</gene>
<organism evidence="4 5">
    <name type="scientific">Natronocella acetinitrilica</name>
    <dbReference type="NCBI Taxonomy" id="414046"/>
    <lineage>
        <taxon>Bacteria</taxon>
        <taxon>Pseudomonadati</taxon>
        <taxon>Pseudomonadota</taxon>
        <taxon>Gammaproteobacteria</taxon>
        <taxon>Chromatiales</taxon>
        <taxon>Ectothiorhodospiraceae</taxon>
        <taxon>Natronocella</taxon>
    </lineage>
</organism>
<evidence type="ECO:0000256" key="2">
    <source>
        <dbReference type="SAM" id="SignalP"/>
    </source>
</evidence>